<dbReference type="Gene3D" id="3.40.50.1820">
    <property type="entry name" value="alpha/beta hydrolase"/>
    <property type="match status" value="1"/>
</dbReference>
<name>A0A3B7QZZ8_9BACT</name>
<keyword evidence="1" id="KW-0812">Transmembrane</keyword>
<sequence length="398" mass="43773">MASRAALKVPAVVVRLVGQVHRVVVRLVRRLAVANPQAAALRRARAASRRAQAAQATVAHQQRAGARVVRASQPASKRRRLYWLVRAALLLFVLANVVAFNHAWRFTHFSAEVGRHTANPEQLSLAEKLWVLATGICNPKPVNAGLPAFAYRTVKISSPNGRLESWYSPVPQARGTVALFHGYTSDKSRLLREAAYFRHLGYSVLLTDFAGAGGSEGYRITVGYREAYDVAAAVRWLQLQYPRQCIVLYGVSMGAVAILRAESELGVQAAANIIECPYGSMLQTAQNRFAFMGIPAFPMANLLVFWGGVQNGFWAYGLSAEAYAANIKTPTLLMWGTADPRVTRQETDAVFAALGGPKQRHDFAGSGHEPYWRKHEAEWRRTTEEFLLRTGTAAASTN</sequence>
<dbReference type="InterPro" id="IPR052920">
    <property type="entry name" value="DNA-binding_regulatory"/>
</dbReference>
<dbReference type="PANTHER" id="PTHR43358:SF4">
    <property type="entry name" value="ALPHA_BETA HYDROLASE FOLD-1 DOMAIN-CONTAINING PROTEIN"/>
    <property type="match status" value="1"/>
</dbReference>
<keyword evidence="3" id="KW-0378">Hydrolase</keyword>
<dbReference type="Pfam" id="PF12146">
    <property type="entry name" value="Hydrolase_4"/>
    <property type="match status" value="1"/>
</dbReference>
<evidence type="ECO:0000313" key="3">
    <source>
        <dbReference type="EMBL" id="AYA37032.1"/>
    </source>
</evidence>
<protein>
    <submittedName>
        <fullName evidence="3">Alpha/beta hydrolase</fullName>
    </submittedName>
</protein>
<dbReference type="AlphaFoldDB" id="A0A3B7QZZ8"/>
<keyword evidence="1" id="KW-1133">Transmembrane helix</keyword>
<evidence type="ECO:0000259" key="2">
    <source>
        <dbReference type="Pfam" id="PF12146"/>
    </source>
</evidence>
<dbReference type="Proteomes" id="UP000262802">
    <property type="component" value="Chromosome"/>
</dbReference>
<gene>
    <name evidence="3" type="ORF">D3Y59_08175</name>
</gene>
<dbReference type="PANTHER" id="PTHR43358">
    <property type="entry name" value="ALPHA/BETA-HYDROLASE"/>
    <property type="match status" value="1"/>
</dbReference>
<evidence type="ECO:0000256" key="1">
    <source>
        <dbReference type="SAM" id="Phobius"/>
    </source>
</evidence>
<dbReference type="OrthoDB" id="9777090at2"/>
<feature type="transmembrane region" description="Helical" evidence="1">
    <location>
        <begin position="83"/>
        <end position="104"/>
    </location>
</feature>
<feature type="domain" description="Serine aminopeptidase S33" evidence="2">
    <location>
        <begin position="172"/>
        <end position="262"/>
    </location>
</feature>
<dbReference type="EMBL" id="CP032317">
    <property type="protein sequence ID" value="AYA37032.1"/>
    <property type="molecule type" value="Genomic_DNA"/>
</dbReference>
<dbReference type="KEGG" id="hyh:D3Y59_08175"/>
<reference evidence="3 4" key="1">
    <citation type="submission" date="2018-09" db="EMBL/GenBank/DDBJ databases">
        <title>Hymenobacter medium sp. nov., isolated from R2A medium.</title>
        <authorList>
            <person name="Yingchao G."/>
        </authorList>
    </citation>
    <scope>NUCLEOTIDE SEQUENCE [LARGE SCALE GENOMIC DNA]</scope>
    <source>
        <strain evidence="4">sh-6</strain>
    </source>
</reference>
<accession>A0A3B7QZZ8</accession>
<proteinExistence type="predicted"/>
<dbReference type="SUPFAM" id="SSF53474">
    <property type="entry name" value="alpha/beta-Hydrolases"/>
    <property type="match status" value="1"/>
</dbReference>
<dbReference type="InterPro" id="IPR022742">
    <property type="entry name" value="Hydrolase_4"/>
</dbReference>
<dbReference type="GO" id="GO:0016787">
    <property type="term" value="F:hydrolase activity"/>
    <property type="evidence" value="ECO:0007669"/>
    <property type="project" value="UniProtKB-KW"/>
</dbReference>
<dbReference type="InterPro" id="IPR029058">
    <property type="entry name" value="AB_hydrolase_fold"/>
</dbReference>
<evidence type="ECO:0000313" key="4">
    <source>
        <dbReference type="Proteomes" id="UP000262802"/>
    </source>
</evidence>
<keyword evidence="4" id="KW-1185">Reference proteome</keyword>
<keyword evidence="1" id="KW-0472">Membrane</keyword>
<organism evidence="3 4">
    <name type="scientific">Hymenobacter oligotrophus</name>
    <dbReference type="NCBI Taxonomy" id="2319843"/>
    <lineage>
        <taxon>Bacteria</taxon>
        <taxon>Pseudomonadati</taxon>
        <taxon>Bacteroidota</taxon>
        <taxon>Cytophagia</taxon>
        <taxon>Cytophagales</taxon>
        <taxon>Hymenobacteraceae</taxon>
        <taxon>Hymenobacter</taxon>
    </lineage>
</organism>